<dbReference type="Gene3D" id="3.10.450.50">
    <property type="match status" value="1"/>
</dbReference>
<dbReference type="SUPFAM" id="SSF54427">
    <property type="entry name" value="NTF2-like"/>
    <property type="match status" value="1"/>
</dbReference>
<reference evidence="2 3" key="1">
    <citation type="submission" date="2013-08" db="EMBL/GenBank/DDBJ databases">
        <title>The genome sequence of Knoellia sinensis.</title>
        <authorList>
            <person name="Zhu W."/>
            <person name="Wang G."/>
        </authorList>
    </citation>
    <scope>NUCLEOTIDE SEQUENCE [LARGE SCALE GENOMIC DNA]</scope>
    <source>
        <strain evidence="2 3">KCTC 19936</strain>
    </source>
</reference>
<accession>A0A0A0J433</accession>
<dbReference type="eggNOG" id="COG3631">
    <property type="taxonomic scope" value="Bacteria"/>
</dbReference>
<dbReference type="EMBL" id="AVPJ01000019">
    <property type="protein sequence ID" value="KGN30386.1"/>
    <property type="molecule type" value="Genomic_DNA"/>
</dbReference>
<keyword evidence="3" id="KW-1185">Reference proteome</keyword>
<dbReference type="Pfam" id="PF12680">
    <property type="entry name" value="SnoaL_2"/>
    <property type="match status" value="1"/>
</dbReference>
<comment type="caution">
    <text evidence="2">The sequence shown here is derived from an EMBL/GenBank/DDBJ whole genome shotgun (WGS) entry which is preliminary data.</text>
</comment>
<dbReference type="InterPro" id="IPR037401">
    <property type="entry name" value="SnoaL-like"/>
</dbReference>
<evidence type="ECO:0000259" key="1">
    <source>
        <dbReference type="Pfam" id="PF12680"/>
    </source>
</evidence>
<organism evidence="2 3">
    <name type="scientific">Knoellia sinensis KCTC 19936</name>
    <dbReference type="NCBI Taxonomy" id="1385520"/>
    <lineage>
        <taxon>Bacteria</taxon>
        <taxon>Bacillati</taxon>
        <taxon>Actinomycetota</taxon>
        <taxon>Actinomycetes</taxon>
        <taxon>Micrococcales</taxon>
        <taxon>Intrasporangiaceae</taxon>
        <taxon>Knoellia</taxon>
    </lineage>
</organism>
<dbReference type="InterPro" id="IPR032710">
    <property type="entry name" value="NTF2-like_dom_sf"/>
</dbReference>
<name>A0A0A0J433_9MICO</name>
<protein>
    <recommendedName>
        <fullName evidence="1">SnoaL-like domain-containing protein</fullName>
    </recommendedName>
</protein>
<sequence length="142" mass="15554">MTATAVEVITQIAERTNAHDLEGLAALFHEDYQSEQPFHPARGFGGRAQMKANWGALLTGIPDMRAEISASVQDGDVVWSECHWWGTTEQGEPFDMRGITQFTVRDGLIVSGRLFVELVEQGGADINDAVEASSGHRPQLED</sequence>
<dbReference type="Proteomes" id="UP000030002">
    <property type="component" value="Unassembled WGS sequence"/>
</dbReference>
<dbReference type="AlphaFoldDB" id="A0A0A0J433"/>
<evidence type="ECO:0000313" key="2">
    <source>
        <dbReference type="EMBL" id="KGN30386.1"/>
    </source>
</evidence>
<gene>
    <name evidence="2" type="ORF">N802_07010</name>
</gene>
<dbReference type="RefSeq" id="WP_052110098.1">
    <property type="nucleotide sequence ID" value="NZ_AVPJ01000019.1"/>
</dbReference>
<proteinExistence type="predicted"/>
<feature type="domain" description="SnoaL-like" evidence="1">
    <location>
        <begin position="12"/>
        <end position="111"/>
    </location>
</feature>
<dbReference type="STRING" id="1385520.N802_07010"/>
<dbReference type="OrthoDB" id="3542814at2"/>
<evidence type="ECO:0000313" key="3">
    <source>
        <dbReference type="Proteomes" id="UP000030002"/>
    </source>
</evidence>